<dbReference type="AlphaFoldDB" id="A0A9P6VFP1"/>
<evidence type="ECO:0000313" key="3">
    <source>
        <dbReference type="Proteomes" id="UP000785200"/>
    </source>
</evidence>
<keyword evidence="3" id="KW-1185">Reference proteome</keyword>
<gene>
    <name evidence="2" type="ORF">D0Z07_6346</name>
</gene>
<feature type="region of interest" description="Disordered" evidence="1">
    <location>
        <begin position="44"/>
        <end position="116"/>
    </location>
</feature>
<dbReference type="OrthoDB" id="5373017at2759"/>
<comment type="caution">
    <text evidence="2">The sequence shown here is derived from an EMBL/GenBank/DDBJ whole genome shotgun (WGS) entry which is preliminary data.</text>
</comment>
<accession>A0A9P6VFP1</accession>
<feature type="region of interest" description="Disordered" evidence="1">
    <location>
        <begin position="129"/>
        <end position="165"/>
    </location>
</feature>
<protein>
    <submittedName>
        <fullName evidence="2">Uncharacterized protein</fullName>
    </submittedName>
</protein>
<evidence type="ECO:0000256" key="1">
    <source>
        <dbReference type="SAM" id="MobiDB-lite"/>
    </source>
</evidence>
<proteinExistence type="predicted"/>
<evidence type="ECO:0000313" key="2">
    <source>
        <dbReference type="EMBL" id="KAG0646953.1"/>
    </source>
</evidence>
<dbReference type="EMBL" id="VNKQ01000014">
    <property type="protein sequence ID" value="KAG0646953.1"/>
    <property type="molecule type" value="Genomic_DNA"/>
</dbReference>
<feature type="compositionally biased region" description="Basic and acidic residues" evidence="1">
    <location>
        <begin position="136"/>
        <end position="145"/>
    </location>
</feature>
<organism evidence="2 3">
    <name type="scientific">Hyphodiscus hymeniophilus</name>
    <dbReference type="NCBI Taxonomy" id="353542"/>
    <lineage>
        <taxon>Eukaryota</taxon>
        <taxon>Fungi</taxon>
        <taxon>Dikarya</taxon>
        <taxon>Ascomycota</taxon>
        <taxon>Pezizomycotina</taxon>
        <taxon>Leotiomycetes</taxon>
        <taxon>Helotiales</taxon>
        <taxon>Hyphodiscaceae</taxon>
        <taxon>Hyphodiscus</taxon>
    </lineage>
</organism>
<dbReference type="Proteomes" id="UP000785200">
    <property type="component" value="Unassembled WGS sequence"/>
</dbReference>
<reference evidence="2" key="1">
    <citation type="submission" date="2019-07" db="EMBL/GenBank/DDBJ databases">
        <title>Hyphodiscus hymeniophilus genome sequencing and assembly.</title>
        <authorList>
            <person name="Kramer G."/>
            <person name="Nodwell J."/>
        </authorList>
    </citation>
    <scope>NUCLEOTIDE SEQUENCE</scope>
    <source>
        <strain evidence="2">ATCC 34498</strain>
    </source>
</reference>
<feature type="region of interest" description="Disordered" evidence="1">
    <location>
        <begin position="330"/>
        <end position="370"/>
    </location>
</feature>
<name>A0A9P6VFP1_9HELO</name>
<sequence>MATLSQVVPEQSQFLQDIARNGSTDEYNTYEDLDTAVLLQSLADFEHPTSHSEQYNPDPPLATKDHDTLQAGAKNDEAGAAQSRGKKQSKASIFAPPLVGSLKPTKRKRRVESDDEEEIDVGFVYMPKTKKKKRRKQDDADEVAKGRNIWGPAYDEDDEGETPKRRNQISGLDARAAGVQSAAALFRKPSAASQKYTRPPMAKVYLQLEVTPPRFLELQAAAKNFMLDPKHPDRPECVGNRIKGDTDMTKLKLFGCVTEFLEDLGWGEKLWGKAEPTPANMDGTPSEKPRRLQWPELKQEIVTLVTPLFRRTVTNERQRLYAFEARKKNLAAKKGSKEDSPRPSMEGTPQPNGDRMSAPSPSPYPAIDPKLNQYRYDLNESSTAHDPAVVKTQTNSLISANANAEGGVGENLKYFVNIMQNGRRVKPKVTLTAESCPDYSSLVKHIQTTIGDNIVEFAAIKVLGPGMWLEVGNNEEWNKATDVVKDCEMLDGQVMCAVEVRDTNPPAQGV</sequence>